<organism evidence="3 4">
    <name type="scientific">Actinomadura parmotrematis</name>
    <dbReference type="NCBI Taxonomy" id="2864039"/>
    <lineage>
        <taxon>Bacteria</taxon>
        <taxon>Bacillati</taxon>
        <taxon>Actinomycetota</taxon>
        <taxon>Actinomycetes</taxon>
        <taxon>Streptosporangiales</taxon>
        <taxon>Thermomonosporaceae</taxon>
        <taxon>Actinomadura</taxon>
    </lineage>
</organism>
<comment type="caution">
    <text evidence="3">The sequence shown here is derived from an EMBL/GenBank/DDBJ whole genome shotgun (WGS) entry which is preliminary data.</text>
</comment>
<dbReference type="InterPro" id="IPR036890">
    <property type="entry name" value="HATPase_C_sf"/>
</dbReference>
<dbReference type="Pfam" id="PF13581">
    <property type="entry name" value="HATPase_c_2"/>
    <property type="match status" value="1"/>
</dbReference>
<keyword evidence="1" id="KW-0418">Kinase</keyword>
<dbReference type="InterPro" id="IPR003594">
    <property type="entry name" value="HATPase_dom"/>
</dbReference>
<dbReference type="EMBL" id="JAIBOA010000006">
    <property type="protein sequence ID" value="MBW8482970.1"/>
    <property type="molecule type" value="Genomic_DNA"/>
</dbReference>
<dbReference type="RefSeq" id="WP_220165874.1">
    <property type="nucleotide sequence ID" value="NZ_JAIBOA010000006.1"/>
</dbReference>
<name>A0ABS7FSN1_9ACTN</name>
<feature type="domain" description="Histidine kinase/HSP90-like ATPase" evidence="2">
    <location>
        <begin position="23"/>
        <end position="123"/>
    </location>
</feature>
<dbReference type="SUPFAM" id="SSF55874">
    <property type="entry name" value="ATPase domain of HSP90 chaperone/DNA topoisomerase II/histidine kinase"/>
    <property type="match status" value="1"/>
</dbReference>
<dbReference type="Gene3D" id="3.30.565.10">
    <property type="entry name" value="Histidine kinase-like ATPase, C-terminal domain"/>
    <property type="match status" value="1"/>
</dbReference>
<accession>A0ABS7FSN1</accession>
<dbReference type="CDD" id="cd16936">
    <property type="entry name" value="HATPase_RsbW-like"/>
    <property type="match status" value="1"/>
</dbReference>
<evidence type="ECO:0000259" key="2">
    <source>
        <dbReference type="Pfam" id="PF13581"/>
    </source>
</evidence>
<keyword evidence="1" id="KW-0723">Serine/threonine-protein kinase</keyword>
<sequence length="154" mass="15520">MKNAQCVARPSVLGEGVTVLKVAAAAASVGAARDWVVRWFEAQGLDWASADAAELVASELVTNAYRHGSRAGDGIVVRLFRCAGGAALEVRDTSAEPPVVRRPGPEATGGRGLALVGLLAAAWGAEPLASGGKVVWAVLRAVPDPACAAGGPPS</sequence>
<proteinExistence type="predicted"/>
<dbReference type="Proteomes" id="UP000774570">
    <property type="component" value="Unassembled WGS sequence"/>
</dbReference>
<evidence type="ECO:0000313" key="3">
    <source>
        <dbReference type="EMBL" id="MBW8482970.1"/>
    </source>
</evidence>
<keyword evidence="3" id="KW-0067">ATP-binding</keyword>
<evidence type="ECO:0000256" key="1">
    <source>
        <dbReference type="ARBA" id="ARBA00022527"/>
    </source>
</evidence>
<evidence type="ECO:0000313" key="4">
    <source>
        <dbReference type="Proteomes" id="UP000774570"/>
    </source>
</evidence>
<keyword evidence="4" id="KW-1185">Reference proteome</keyword>
<protein>
    <submittedName>
        <fullName evidence="3">ATP-binding protein</fullName>
    </submittedName>
</protein>
<reference evidence="3 4" key="1">
    <citation type="submission" date="2021-07" db="EMBL/GenBank/DDBJ databases">
        <title>Actinomadura sp. PM05-2 isolated from lichen.</title>
        <authorList>
            <person name="Somphong A."/>
            <person name="Phongsopitanun W."/>
            <person name="Tanasupawat S."/>
            <person name="Peongsungnone V."/>
        </authorList>
    </citation>
    <scope>NUCLEOTIDE SEQUENCE [LARGE SCALE GENOMIC DNA]</scope>
    <source>
        <strain evidence="3 4">PM05-2</strain>
    </source>
</reference>
<dbReference type="PANTHER" id="PTHR35526">
    <property type="entry name" value="ANTI-SIGMA-F FACTOR RSBW-RELATED"/>
    <property type="match status" value="1"/>
</dbReference>
<keyword evidence="1" id="KW-0808">Transferase</keyword>
<dbReference type="PANTHER" id="PTHR35526:SF3">
    <property type="entry name" value="ANTI-SIGMA-F FACTOR RSBW"/>
    <property type="match status" value="1"/>
</dbReference>
<keyword evidence="3" id="KW-0547">Nucleotide-binding</keyword>
<dbReference type="GO" id="GO:0005524">
    <property type="term" value="F:ATP binding"/>
    <property type="evidence" value="ECO:0007669"/>
    <property type="project" value="UniProtKB-KW"/>
</dbReference>
<dbReference type="InterPro" id="IPR050267">
    <property type="entry name" value="Anti-sigma-factor_SerPK"/>
</dbReference>
<gene>
    <name evidence="3" type="ORF">K1Y72_11365</name>
</gene>